<dbReference type="EMBL" id="BLLF01004323">
    <property type="protein sequence ID" value="GFH29388.1"/>
    <property type="molecule type" value="Genomic_DNA"/>
</dbReference>
<evidence type="ECO:0000313" key="3">
    <source>
        <dbReference type="Proteomes" id="UP000485058"/>
    </source>
</evidence>
<feature type="compositionally biased region" description="Basic residues" evidence="1">
    <location>
        <begin position="44"/>
        <end position="53"/>
    </location>
</feature>
<proteinExistence type="predicted"/>
<dbReference type="Proteomes" id="UP000485058">
    <property type="component" value="Unassembled WGS sequence"/>
</dbReference>
<feature type="compositionally biased region" description="Basic residues" evidence="1">
    <location>
        <begin position="75"/>
        <end position="89"/>
    </location>
</feature>
<evidence type="ECO:0000313" key="2">
    <source>
        <dbReference type="EMBL" id="GFH29388.1"/>
    </source>
</evidence>
<evidence type="ECO:0000256" key="1">
    <source>
        <dbReference type="SAM" id="MobiDB-lite"/>
    </source>
</evidence>
<organism evidence="2 3">
    <name type="scientific">Haematococcus lacustris</name>
    <name type="common">Green alga</name>
    <name type="synonym">Haematococcus pluvialis</name>
    <dbReference type="NCBI Taxonomy" id="44745"/>
    <lineage>
        <taxon>Eukaryota</taxon>
        <taxon>Viridiplantae</taxon>
        <taxon>Chlorophyta</taxon>
        <taxon>core chlorophytes</taxon>
        <taxon>Chlorophyceae</taxon>
        <taxon>CS clade</taxon>
        <taxon>Chlamydomonadales</taxon>
        <taxon>Haematococcaceae</taxon>
        <taxon>Haematococcus</taxon>
    </lineage>
</organism>
<keyword evidence="3" id="KW-1185">Reference proteome</keyword>
<name>A0A6A0A9X9_HAELA</name>
<feature type="non-terminal residue" evidence="2">
    <location>
        <position position="1"/>
    </location>
</feature>
<reference evidence="2 3" key="1">
    <citation type="submission" date="2020-02" db="EMBL/GenBank/DDBJ databases">
        <title>Draft genome sequence of Haematococcus lacustris strain NIES-144.</title>
        <authorList>
            <person name="Morimoto D."/>
            <person name="Nakagawa S."/>
            <person name="Yoshida T."/>
            <person name="Sawayama S."/>
        </authorList>
    </citation>
    <scope>NUCLEOTIDE SEQUENCE [LARGE SCALE GENOMIC DNA]</scope>
    <source>
        <strain evidence="2 3">NIES-144</strain>
    </source>
</reference>
<feature type="region of interest" description="Disordered" evidence="1">
    <location>
        <begin position="32"/>
        <end position="130"/>
    </location>
</feature>
<protein>
    <submittedName>
        <fullName evidence="2">Uncharacterized protein</fullName>
    </submittedName>
</protein>
<accession>A0A6A0A9X9</accession>
<dbReference type="AlphaFoldDB" id="A0A6A0A9X9"/>
<comment type="caution">
    <text evidence="2">The sequence shown here is derived from an EMBL/GenBank/DDBJ whole genome shotgun (WGS) entry which is preliminary data.</text>
</comment>
<gene>
    <name evidence="2" type="ORF">HaLaN_28035</name>
</gene>
<feature type="compositionally biased region" description="Polar residues" evidence="1">
    <location>
        <begin position="93"/>
        <end position="104"/>
    </location>
</feature>
<sequence>MDYQFNHYAPPPFGGHPLGFFAPFQASPYFQLPPPPAPRFPPSKVHKPRRRKPPVAGPGAGAKQWNRRQQGARSLYRRYSHPTRPHRGFSVRPSLTQGAYTTPRTVPPAPDNASYGFLAPGAVSGTDQPRDGQVPCTAVVAVVTTAPVDACCVHKRSPDCAPPSALAHLRRVAALGSPCQQADYQLLHGLPALAGQYAYGQVDNNTVECFLVLYIVINCVQKGARLDCSDDQQSVLSMQQLWHGMKCKASLLAHLCVHCWCRPNTSVTT</sequence>
<feature type="compositionally biased region" description="Pro residues" evidence="1">
    <location>
        <begin position="32"/>
        <end position="41"/>
    </location>
</feature>